<dbReference type="RefSeq" id="XP_052132611.1">
    <property type="nucleotide sequence ID" value="XM_052276651.1"/>
</dbReference>
<gene>
    <name evidence="7" type="primary">LOC113205359</name>
</gene>
<evidence type="ECO:0000256" key="2">
    <source>
        <dbReference type="ARBA" id="ARBA00010790"/>
    </source>
</evidence>
<dbReference type="KEGG" id="foc:113205359"/>
<dbReference type="InterPro" id="IPR036188">
    <property type="entry name" value="FAD/NAD-bd_sf"/>
</dbReference>
<name>A0A9C6XW00_FRAOC</name>
<dbReference type="PANTHER" id="PTHR11552:SF147">
    <property type="entry name" value="CHOLINE DEHYDROGENASE, MITOCHONDRIAL"/>
    <property type="match status" value="1"/>
</dbReference>
<reference evidence="7" key="1">
    <citation type="submission" date="2025-08" db="UniProtKB">
        <authorList>
            <consortium name="RefSeq"/>
        </authorList>
    </citation>
    <scope>IDENTIFICATION</scope>
    <source>
        <tissue evidence="7">Whole organism</tissue>
    </source>
</reference>
<dbReference type="PROSITE" id="PS00624">
    <property type="entry name" value="GMC_OXRED_2"/>
    <property type="match status" value="1"/>
</dbReference>
<sequence>MSLFTTHHTIPMGHGCRDTASGSTFASFLGVIVSVINARLDREHLQAQQARLRSQDHDEEYDFVVVGGGTAGCVLAARLSQEPGVSVLLLERGGTEPPEARVPGFLTYVLMGNTAEYIKAQPEPQNCNGTGCHFPVPYVLGGGSAVNGMMFIRGSSVDYDDWAEATGDAGWNSTNMLAVFKSAENNQDPAVATRESEYHSRAGPQPASWQPYRHPSLQAVAEAMEAAGVPYRHDVNGESQLGHSFVQTSTRDGERWSTYRSYLLPALGRPNLFVETFAKATRVLFEQLDKAKPTAVGVEYRNAAGQVRVVRARKEVVLTAGAIHSPQILQLSGIGPAEQLQVRPK</sequence>
<evidence type="ECO:0000256" key="4">
    <source>
        <dbReference type="ARBA" id="ARBA00022827"/>
    </source>
</evidence>
<evidence type="ECO:0000313" key="7">
    <source>
        <dbReference type="RefSeq" id="XP_052132611.1"/>
    </source>
</evidence>
<dbReference type="Gene3D" id="3.50.50.60">
    <property type="entry name" value="FAD/NAD(P)-binding domain"/>
    <property type="match status" value="1"/>
</dbReference>
<dbReference type="PANTHER" id="PTHR11552">
    <property type="entry name" value="GLUCOSE-METHANOL-CHOLINE GMC OXIDOREDUCTASE"/>
    <property type="match status" value="1"/>
</dbReference>
<comment type="similarity">
    <text evidence="2">Belongs to the GMC oxidoreductase family.</text>
</comment>
<comment type="cofactor">
    <cofactor evidence="1">
        <name>FAD</name>
        <dbReference type="ChEBI" id="CHEBI:57692"/>
    </cofactor>
</comment>
<protein>
    <submittedName>
        <fullName evidence="7">Glucose dehydrogenase [FAD, quinone]-like</fullName>
    </submittedName>
</protein>
<dbReference type="GO" id="GO:0016614">
    <property type="term" value="F:oxidoreductase activity, acting on CH-OH group of donors"/>
    <property type="evidence" value="ECO:0007669"/>
    <property type="project" value="InterPro"/>
</dbReference>
<dbReference type="AlphaFoldDB" id="A0A9C6XW00"/>
<dbReference type="InterPro" id="IPR012132">
    <property type="entry name" value="GMC_OxRdtase"/>
</dbReference>
<dbReference type="Proteomes" id="UP000504606">
    <property type="component" value="Unplaced"/>
</dbReference>
<evidence type="ECO:0000256" key="1">
    <source>
        <dbReference type="ARBA" id="ARBA00001974"/>
    </source>
</evidence>
<keyword evidence="6" id="KW-1185">Reference proteome</keyword>
<evidence type="ECO:0000313" key="6">
    <source>
        <dbReference type="Proteomes" id="UP000504606"/>
    </source>
</evidence>
<proteinExistence type="inferred from homology"/>
<dbReference type="SUPFAM" id="SSF51905">
    <property type="entry name" value="FAD/NAD(P)-binding domain"/>
    <property type="match status" value="1"/>
</dbReference>
<dbReference type="InterPro" id="IPR000172">
    <property type="entry name" value="GMC_OxRdtase_N"/>
</dbReference>
<organism evidence="6 7">
    <name type="scientific">Frankliniella occidentalis</name>
    <name type="common">Western flower thrips</name>
    <name type="synonym">Euthrips occidentalis</name>
    <dbReference type="NCBI Taxonomy" id="133901"/>
    <lineage>
        <taxon>Eukaryota</taxon>
        <taxon>Metazoa</taxon>
        <taxon>Ecdysozoa</taxon>
        <taxon>Arthropoda</taxon>
        <taxon>Hexapoda</taxon>
        <taxon>Insecta</taxon>
        <taxon>Pterygota</taxon>
        <taxon>Neoptera</taxon>
        <taxon>Paraneoptera</taxon>
        <taxon>Thysanoptera</taxon>
        <taxon>Terebrantia</taxon>
        <taxon>Thripoidea</taxon>
        <taxon>Thripidae</taxon>
        <taxon>Frankliniella</taxon>
    </lineage>
</organism>
<accession>A0A9C6XW00</accession>
<dbReference type="GeneID" id="113205359"/>
<feature type="domain" description="Glucose-methanol-choline oxidoreductase N-terminal" evidence="5">
    <location>
        <begin position="321"/>
        <end position="335"/>
    </location>
</feature>
<dbReference type="GO" id="GO:0050660">
    <property type="term" value="F:flavin adenine dinucleotide binding"/>
    <property type="evidence" value="ECO:0007669"/>
    <property type="project" value="InterPro"/>
</dbReference>
<dbReference type="OrthoDB" id="269227at2759"/>
<dbReference type="Gene3D" id="3.30.560.10">
    <property type="entry name" value="Glucose Oxidase, domain 3"/>
    <property type="match status" value="1"/>
</dbReference>
<dbReference type="Pfam" id="PF00732">
    <property type="entry name" value="GMC_oxred_N"/>
    <property type="match status" value="1"/>
</dbReference>
<keyword evidence="3" id="KW-0285">Flavoprotein</keyword>
<evidence type="ECO:0000259" key="5">
    <source>
        <dbReference type="PROSITE" id="PS00624"/>
    </source>
</evidence>
<keyword evidence="4" id="KW-0274">FAD</keyword>
<evidence type="ECO:0000256" key="3">
    <source>
        <dbReference type="ARBA" id="ARBA00022630"/>
    </source>
</evidence>